<comment type="function">
    <text evidence="9">Site-specific tyrosine recombinase, which acts by catalyzing the cutting and rejoining of the recombining DNA molecules. The XerC-XerD complex is essential to convert dimers of the bacterial chromosome into monomers to permit their segregation at cell division. It also contributes to the segregational stability of plasmids.</text>
</comment>
<dbReference type="Gene3D" id="1.10.443.10">
    <property type="entry name" value="Intergrase catalytic core"/>
    <property type="match status" value="1"/>
</dbReference>
<evidence type="ECO:0000256" key="1">
    <source>
        <dbReference type="ARBA" id="ARBA00004496"/>
    </source>
</evidence>
<evidence type="ECO:0000256" key="4">
    <source>
        <dbReference type="ARBA" id="ARBA00022829"/>
    </source>
</evidence>
<dbReference type="EMBL" id="JAVKGR010000020">
    <property type="protein sequence ID" value="MDR8020260.1"/>
    <property type="molecule type" value="Genomic_DNA"/>
</dbReference>
<dbReference type="PANTHER" id="PTHR30349">
    <property type="entry name" value="PHAGE INTEGRASE-RELATED"/>
    <property type="match status" value="1"/>
</dbReference>
<dbReference type="PROSITE" id="PS51900">
    <property type="entry name" value="CB"/>
    <property type="match status" value="1"/>
</dbReference>
<dbReference type="InterPro" id="IPR011010">
    <property type="entry name" value="DNA_brk_join_enz"/>
</dbReference>
<feature type="active site" evidence="9">
    <location>
        <position position="326"/>
    </location>
</feature>
<feature type="domain" description="Core-binding (CB)" evidence="12">
    <location>
        <begin position="43"/>
        <end position="134"/>
    </location>
</feature>
<feature type="active site" evidence="9">
    <location>
        <position position="195"/>
    </location>
</feature>
<dbReference type="Proteomes" id="UP001251870">
    <property type="component" value="Unassembled WGS sequence"/>
</dbReference>
<dbReference type="InterPro" id="IPR010998">
    <property type="entry name" value="Integrase_recombinase_N"/>
</dbReference>
<evidence type="ECO:0000256" key="2">
    <source>
        <dbReference type="ARBA" id="ARBA00022490"/>
    </source>
</evidence>
<comment type="caution">
    <text evidence="13">The sequence shown here is derived from an EMBL/GenBank/DDBJ whole genome shotgun (WGS) entry which is preliminary data.</text>
</comment>
<evidence type="ECO:0000313" key="14">
    <source>
        <dbReference type="Proteomes" id="UP001251870"/>
    </source>
</evidence>
<feature type="domain" description="Tyr recombinase" evidence="11">
    <location>
        <begin position="155"/>
        <end position="371"/>
    </location>
</feature>
<feature type="active site" description="O-(3'-phospho-DNA)-tyrosine intermediate" evidence="9">
    <location>
        <position position="358"/>
    </location>
</feature>
<keyword evidence="7 9" id="KW-0233">DNA recombination</keyword>
<dbReference type="PANTHER" id="PTHR30349:SF81">
    <property type="entry name" value="TYROSINE RECOMBINASE XERC"/>
    <property type="match status" value="1"/>
</dbReference>
<dbReference type="InterPro" id="IPR002104">
    <property type="entry name" value="Integrase_catalytic"/>
</dbReference>
<evidence type="ECO:0000259" key="11">
    <source>
        <dbReference type="PROSITE" id="PS51898"/>
    </source>
</evidence>
<dbReference type="SUPFAM" id="SSF56349">
    <property type="entry name" value="DNA breaking-rejoining enzymes"/>
    <property type="match status" value="1"/>
</dbReference>
<dbReference type="HAMAP" id="MF_01808">
    <property type="entry name" value="Recomb_XerC_XerD"/>
    <property type="match status" value="1"/>
</dbReference>
<keyword evidence="14" id="KW-1185">Reference proteome</keyword>
<keyword evidence="5 9" id="KW-0229">DNA integration</keyword>
<keyword evidence="4 9" id="KW-0159">Chromosome partition</keyword>
<dbReference type="Gene3D" id="1.10.150.130">
    <property type="match status" value="1"/>
</dbReference>
<evidence type="ECO:0000256" key="3">
    <source>
        <dbReference type="ARBA" id="ARBA00022618"/>
    </source>
</evidence>
<protein>
    <recommendedName>
        <fullName evidence="9">Tyrosine recombinase XerC</fullName>
    </recommendedName>
</protein>
<evidence type="ECO:0000256" key="8">
    <source>
        <dbReference type="ARBA" id="ARBA00023306"/>
    </source>
</evidence>
<reference evidence="13 14" key="1">
    <citation type="submission" date="2023-09" db="EMBL/GenBank/DDBJ databases">
        <title>Description of three actinobacteria isolated from air of manufacturing shop in a pharmaceutical factory.</title>
        <authorList>
            <person name="Zhang D.-F."/>
        </authorList>
    </citation>
    <scope>NUCLEOTIDE SEQUENCE [LARGE SCALE GENOMIC DNA]</scope>
    <source>
        <strain evidence="13 14">LY-0111</strain>
    </source>
</reference>
<evidence type="ECO:0000256" key="5">
    <source>
        <dbReference type="ARBA" id="ARBA00022908"/>
    </source>
</evidence>
<dbReference type="InterPro" id="IPR004107">
    <property type="entry name" value="Integrase_SAM-like_N"/>
</dbReference>
<comment type="subcellular location">
    <subcellularLocation>
        <location evidence="1 9">Cytoplasm</location>
    </subcellularLocation>
</comment>
<feature type="active site" evidence="9">
    <location>
        <position position="323"/>
    </location>
</feature>
<dbReference type="SUPFAM" id="SSF47823">
    <property type="entry name" value="lambda integrase-like, N-terminal domain"/>
    <property type="match status" value="1"/>
</dbReference>
<gene>
    <name evidence="9" type="primary">xerC</name>
    <name evidence="13" type="ORF">RIL96_11875</name>
</gene>
<dbReference type="Pfam" id="PF00589">
    <property type="entry name" value="Phage_integrase"/>
    <property type="match status" value="2"/>
</dbReference>
<evidence type="ECO:0000256" key="7">
    <source>
        <dbReference type="ARBA" id="ARBA00023172"/>
    </source>
</evidence>
<keyword evidence="6 9" id="KW-0238">DNA-binding</keyword>
<feature type="compositionally biased region" description="Basic and acidic residues" evidence="10">
    <location>
        <begin position="21"/>
        <end position="30"/>
    </location>
</feature>
<dbReference type="CDD" id="cd00798">
    <property type="entry name" value="INT_XerDC_C"/>
    <property type="match status" value="1"/>
</dbReference>
<dbReference type="InterPro" id="IPR013762">
    <property type="entry name" value="Integrase-like_cat_sf"/>
</dbReference>
<organism evidence="13 14">
    <name type="scientific">Nesterenkonia aerolata</name>
    <dbReference type="NCBI Taxonomy" id="3074079"/>
    <lineage>
        <taxon>Bacteria</taxon>
        <taxon>Bacillati</taxon>
        <taxon>Actinomycetota</taxon>
        <taxon>Actinomycetes</taxon>
        <taxon>Micrococcales</taxon>
        <taxon>Micrococcaceae</taxon>
        <taxon>Nesterenkonia</taxon>
    </lineage>
</organism>
<dbReference type="PROSITE" id="PS51898">
    <property type="entry name" value="TYR_RECOMBINASE"/>
    <property type="match status" value="1"/>
</dbReference>
<accession>A0ABU2DVG5</accession>
<feature type="region of interest" description="Disordered" evidence="10">
    <location>
        <begin position="1"/>
        <end position="41"/>
    </location>
</feature>
<dbReference type="InterPro" id="IPR050090">
    <property type="entry name" value="Tyrosine_recombinase_XerCD"/>
</dbReference>
<keyword evidence="8 9" id="KW-0131">Cell cycle</keyword>
<keyword evidence="3 9" id="KW-0132">Cell division</keyword>
<evidence type="ECO:0000256" key="6">
    <source>
        <dbReference type="ARBA" id="ARBA00023125"/>
    </source>
</evidence>
<evidence type="ECO:0000313" key="13">
    <source>
        <dbReference type="EMBL" id="MDR8020260.1"/>
    </source>
</evidence>
<dbReference type="InterPro" id="IPR023009">
    <property type="entry name" value="Tyrosine_recombinase_XerC/XerD"/>
</dbReference>
<evidence type="ECO:0000256" key="9">
    <source>
        <dbReference type="HAMAP-Rule" id="MF_01808"/>
    </source>
</evidence>
<comment type="subunit">
    <text evidence="9">Forms a cyclic heterotetrameric complex composed of two molecules of XerC and two molecules of XerD.</text>
</comment>
<proteinExistence type="inferred from homology"/>
<keyword evidence="2 9" id="KW-0963">Cytoplasm</keyword>
<comment type="similarity">
    <text evidence="9">Belongs to the 'phage' integrase family. XerC subfamily.</text>
</comment>
<dbReference type="InterPro" id="IPR044068">
    <property type="entry name" value="CB"/>
</dbReference>
<feature type="compositionally biased region" description="Polar residues" evidence="10">
    <location>
        <begin position="1"/>
        <end position="13"/>
    </location>
</feature>
<dbReference type="NCBIfam" id="NF001399">
    <property type="entry name" value="PRK00283.1"/>
    <property type="match status" value="1"/>
</dbReference>
<evidence type="ECO:0000256" key="10">
    <source>
        <dbReference type="SAM" id="MobiDB-lite"/>
    </source>
</evidence>
<dbReference type="Pfam" id="PF02899">
    <property type="entry name" value="Phage_int_SAM_1"/>
    <property type="match status" value="1"/>
</dbReference>
<sequence>MTAEQGTGESTGESAEPTRQPQDREEEQRARAYRARRQQVPQTPIGRQITEYLSHLRIERGSSQNTLRSYENDLRRYGAHLLDCGITDPRHIEEGHISAFLRSLSTGEDGGAVLTARSAARVLASVRGLHRYWAAEGRTAADPAGQVSAPKPRQSLPKALSVEQTQALLDAPNPATPLGLRDRALLEFLYATGARVTEVVSLDVDDIHALTAPSEPGDSAGDGAPSGDRFVDGLVVVRVTGKGDKQRLVPVGSYAQRAVGDYLTAGRPALADAAARSSSAARRRGTPALFLNRLGSRMSRQSVWTTIQHHAQAAGITAEVSPHTLRHSCATHMLEGGAGIRMVQEMLGHSSVTTTQIYTKVTAEALQESYTLAHPRAR</sequence>
<name>A0ABU2DVG5_9MICC</name>
<evidence type="ECO:0000259" key="12">
    <source>
        <dbReference type="PROSITE" id="PS51900"/>
    </source>
</evidence>
<feature type="active site" evidence="9">
    <location>
        <position position="349"/>
    </location>
</feature>
<dbReference type="RefSeq" id="WP_310549241.1">
    <property type="nucleotide sequence ID" value="NZ_JAVKGR010000020.1"/>
</dbReference>
<feature type="active site" evidence="9">
    <location>
        <position position="242"/>
    </location>
</feature>